<reference evidence="2 3" key="1">
    <citation type="journal article" date="2011" name="J. Bacteriol.">
        <title>Comparative genomics of 28 Salmonella enterica isolates: evidence for CRISPR-mediated adaptive sublineage evolution.</title>
        <authorList>
            <person name="Fricke W.F."/>
            <person name="Mammel M.K."/>
            <person name="McDermott P.F."/>
            <person name="Tartera C."/>
            <person name="White D.G."/>
            <person name="Leclerc J.E."/>
            <person name="Ravel J."/>
            <person name="Cebula T.A."/>
        </authorList>
    </citation>
    <scope>NUCLEOTIDE SEQUENCE [LARGE SCALE GENOMIC DNA]</scope>
    <source>
        <strain evidence="2 3">CVM19633</strain>
    </source>
</reference>
<dbReference type="HOGENOM" id="CLU_3239338_0_0_6"/>
<accession>A0A0N1TV57</accession>
<sequence length="43" mass="5267">MVDWLFGDLLYWLNAILWCINLLFVCFLVFSVTYWICYGLKDR</sequence>
<organism evidence="2 3">
    <name type="scientific">Salmonella schwarzengrund (strain CVM19633)</name>
    <dbReference type="NCBI Taxonomy" id="439843"/>
    <lineage>
        <taxon>Bacteria</taxon>
        <taxon>Pseudomonadati</taxon>
        <taxon>Pseudomonadota</taxon>
        <taxon>Gammaproteobacteria</taxon>
        <taxon>Enterobacterales</taxon>
        <taxon>Enterobacteriaceae</taxon>
        <taxon>Salmonella</taxon>
    </lineage>
</organism>
<evidence type="ECO:0000313" key="3">
    <source>
        <dbReference type="Proteomes" id="UP000001865"/>
    </source>
</evidence>
<evidence type="ECO:0000313" key="2">
    <source>
        <dbReference type="EMBL" id="ACF91657.1"/>
    </source>
</evidence>
<keyword evidence="1" id="KW-0472">Membrane</keyword>
<protein>
    <submittedName>
        <fullName evidence="2">Uncharacterized protein</fullName>
    </submittedName>
</protein>
<name>A0A0N1TV57_SALSV</name>
<dbReference type="AlphaFoldDB" id="A0A0N1TV57"/>
<keyword evidence="1" id="KW-0812">Transmembrane</keyword>
<dbReference type="EMBL" id="CP001127">
    <property type="protein sequence ID" value="ACF91657.1"/>
    <property type="molecule type" value="Genomic_DNA"/>
</dbReference>
<proteinExistence type="predicted"/>
<dbReference type="KEGG" id="sew:SeSA_A4576"/>
<dbReference type="Proteomes" id="UP000001865">
    <property type="component" value="Chromosome"/>
</dbReference>
<evidence type="ECO:0000256" key="1">
    <source>
        <dbReference type="SAM" id="Phobius"/>
    </source>
</evidence>
<gene>
    <name evidence="2" type="ordered locus">SeSA_A4576</name>
</gene>
<feature type="transmembrane region" description="Helical" evidence="1">
    <location>
        <begin position="12"/>
        <end position="37"/>
    </location>
</feature>
<keyword evidence="1" id="KW-1133">Transmembrane helix</keyword>